<evidence type="ECO:0000256" key="1">
    <source>
        <dbReference type="ARBA" id="ARBA00010587"/>
    </source>
</evidence>
<comment type="caution">
    <text evidence="4">The sequence shown here is derived from an EMBL/GenBank/DDBJ whole genome shotgun (WGS) entry which is preliminary data.</text>
</comment>
<evidence type="ECO:0008006" key="6">
    <source>
        <dbReference type="Google" id="ProtNLM"/>
    </source>
</evidence>
<organism evidence="4 5">
    <name type="scientific">Magnetovibrio blakemorei</name>
    <dbReference type="NCBI Taxonomy" id="28181"/>
    <lineage>
        <taxon>Bacteria</taxon>
        <taxon>Pseudomonadati</taxon>
        <taxon>Pseudomonadota</taxon>
        <taxon>Alphaproteobacteria</taxon>
        <taxon>Rhodospirillales</taxon>
        <taxon>Magnetovibrionaceae</taxon>
        <taxon>Magnetovibrio</taxon>
    </lineage>
</organism>
<evidence type="ECO:0000313" key="4">
    <source>
        <dbReference type="EMBL" id="OEJ66525.1"/>
    </source>
</evidence>
<evidence type="ECO:0000256" key="3">
    <source>
        <dbReference type="ARBA" id="ARBA00023004"/>
    </source>
</evidence>
<accession>A0A1E5Q6Q6</accession>
<evidence type="ECO:0000256" key="2">
    <source>
        <dbReference type="ARBA" id="ARBA00022723"/>
    </source>
</evidence>
<sequence length="136" mass="15318">MGRDIGLEAEAHATSTHRNLRQLFHKTERAIADNAFQQAAAHLGELIDAARGHFRTTEEIAFHAGMTEETAGWPMHNALLDRARILQARCQNDQKGTCISMIRNELVVLLSDMVEYDIRFANEVEIARTCTNEQEA</sequence>
<gene>
    <name evidence="4" type="ORF">BEN30_12115</name>
</gene>
<dbReference type="InterPro" id="IPR035938">
    <property type="entry name" value="Hemerythrin-like_sf"/>
</dbReference>
<dbReference type="Gene3D" id="1.20.120.50">
    <property type="entry name" value="Hemerythrin-like"/>
    <property type="match status" value="1"/>
</dbReference>
<protein>
    <recommendedName>
        <fullName evidence="6">Hemerythrin-like domain-containing protein</fullName>
    </recommendedName>
</protein>
<evidence type="ECO:0000313" key="5">
    <source>
        <dbReference type="Proteomes" id="UP000095347"/>
    </source>
</evidence>
<dbReference type="SUPFAM" id="SSF47188">
    <property type="entry name" value="Hemerythrin-like"/>
    <property type="match status" value="1"/>
</dbReference>
<keyword evidence="3" id="KW-0408">Iron</keyword>
<name>A0A1E5Q6Q6_9PROT</name>
<keyword evidence="5" id="KW-1185">Reference proteome</keyword>
<dbReference type="GO" id="GO:0046872">
    <property type="term" value="F:metal ion binding"/>
    <property type="evidence" value="ECO:0007669"/>
    <property type="project" value="UniProtKB-KW"/>
</dbReference>
<proteinExistence type="inferred from homology"/>
<dbReference type="EMBL" id="MCGG01000032">
    <property type="protein sequence ID" value="OEJ66525.1"/>
    <property type="molecule type" value="Genomic_DNA"/>
</dbReference>
<dbReference type="Proteomes" id="UP000095347">
    <property type="component" value="Unassembled WGS sequence"/>
</dbReference>
<reference evidence="5" key="1">
    <citation type="submission" date="2016-07" db="EMBL/GenBank/DDBJ databases">
        <authorList>
            <person name="Florea S."/>
            <person name="Webb J.S."/>
            <person name="Jaromczyk J."/>
            <person name="Schardl C.L."/>
        </authorList>
    </citation>
    <scope>NUCLEOTIDE SEQUENCE [LARGE SCALE GENOMIC DNA]</scope>
    <source>
        <strain evidence="5">MV-1</strain>
    </source>
</reference>
<dbReference type="AlphaFoldDB" id="A0A1E5Q6Q6"/>
<keyword evidence="2" id="KW-0479">Metal-binding</keyword>
<comment type="similarity">
    <text evidence="1">Belongs to the hemerythrin family.</text>
</comment>